<keyword evidence="2" id="KW-1185">Reference proteome</keyword>
<comment type="caution">
    <text evidence="1">The sequence shown here is derived from an EMBL/GenBank/DDBJ whole genome shotgun (WGS) entry which is preliminary data.</text>
</comment>
<organism evidence="1 2">
    <name type="scientific">Suillus placidus</name>
    <dbReference type="NCBI Taxonomy" id="48579"/>
    <lineage>
        <taxon>Eukaryota</taxon>
        <taxon>Fungi</taxon>
        <taxon>Dikarya</taxon>
        <taxon>Basidiomycota</taxon>
        <taxon>Agaricomycotina</taxon>
        <taxon>Agaricomycetes</taxon>
        <taxon>Agaricomycetidae</taxon>
        <taxon>Boletales</taxon>
        <taxon>Suillineae</taxon>
        <taxon>Suillaceae</taxon>
        <taxon>Suillus</taxon>
    </lineage>
</organism>
<gene>
    <name evidence="1" type="ORF">EV702DRAFT_1050080</name>
</gene>
<sequence length="201" mass="21925">MPMLPRLTPQLLLPPLPLQQQQPSILLQQLPLPSDALNESVSVLEDIKMDGAPIIVAPAPSPLQTGDGALDSTPISPLATTPINLLATTLTNPLAMTLVNPFATTPSGPLATYDGKRKRKGVAVVDIPHFYRTEASLKRTCIPCEDIHKKDPSWKIQMYAASSTTGTLRTHVHVYHIDLYLAEFRSCFAGLFSRQDAPTYC</sequence>
<protein>
    <submittedName>
        <fullName evidence="1">Uncharacterized protein</fullName>
    </submittedName>
</protein>
<evidence type="ECO:0000313" key="1">
    <source>
        <dbReference type="EMBL" id="KAG1768285.1"/>
    </source>
</evidence>
<dbReference type="EMBL" id="JABBWD010000080">
    <property type="protein sequence ID" value="KAG1768285.1"/>
    <property type="molecule type" value="Genomic_DNA"/>
</dbReference>
<reference evidence="1" key="1">
    <citation type="journal article" date="2020" name="New Phytol.">
        <title>Comparative genomics reveals dynamic genome evolution in host specialist ectomycorrhizal fungi.</title>
        <authorList>
            <person name="Lofgren L.A."/>
            <person name="Nguyen N.H."/>
            <person name="Vilgalys R."/>
            <person name="Ruytinx J."/>
            <person name="Liao H.L."/>
            <person name="Branco S."/>
            <person name="Kuo A."/>
            <person name="LaButti K."/>
            <person name="Lipzen A."/>
            <person name="Andreopoulos W."/>
            <person name="Pangilinan J."/>
            <person name="Riley R."/>
            <person name="Hundley H."/>
            <person name="Na H."/>
            <person name="Barry K."/>
            <person name="Grigoriev I.V."/>
            <person name="Stajich J.E."/>
            <person name="Kennedy P.G."/>
        </authorList>
    </citation>
    <scope>NUCLEOTIDE SEQUENCE</scope>
    <source>
        <strain evidence="1">DOB743</strain>
    </source>
</reference>
<dbReference type="OrthoDB" id="2692202at2759"/>
<accession>A0A9P6ZL18</accession>
<dbReference type="AlphaFoldDB" id="A0A9P6ZL18"/>
<dbReference type="Proteomes" id="UP000714275">
    <property type="component" value="Unassembled WGS sequence"/>
</dbReference>
<name>A0A9P6ZL18_9AGAM</name>
<proteinExistence type="predicted"/>
<evidence type="ECO:0000313" key="2">
    <source>
        <dbReference type="Proteomes" id="UP000714275"/>
    </source>
</evidence>